<organism evidence="3 4">
    <name type="scientific">Acipenser ruthenus</name>
    <name type="common">Sterlet sturgeon</name>
    <dbReference type="NCBI Taxonomy" id="7906"/>
    <lineage>
        <taxon>Eukaryota</taxon>
        <taxon>Metazoa</taxon>
        <taxon>Chordata</taxon>
        <taxon>Craniata</taxon>
        <taxon>Vertebrata</taxon>
        <taxon>Euteleostomi</taxon>
        <taxon>Actinopterygii</taxon>
        <taxon>Chondrostei</taxon>
        <taxon>Acipenseriformes</taxon>
        <taxon>Acipenseridae</taxon>
        <taxon>Acipenser</taxon>
    </lineage>
</organism>
<dbReference type="Proteomes" id="UP000289886">
    <property type="component" value="Unassembled WGS sequence"/>
</dbReference>
<accession>A0A444UXS0</accession>
<reference evidence="3 4" key="1">
    <citation type="submission" date="2019-01" db="EMBL/GenBank/DDBJ databases">
        <title>Draft Genome and Complete Hox-Cluster Characterization of the Sterlet Sturgeon (Acipenser ruthenus).</title>
        <authorList>
            <person name="Wei Q."/>
        </authorList>
    </citation>
    <scope>NUCLEOTIDE SEQUENCE [LARGE SCALE GENOMIC DNA]</scope>
    <source>
        <strain evidence="3">WHYD16114868_AA</strain>
        <tissue evidence="3">Blood</tissue>
    </source>
</reference>
<dbReference type="AlphaFoldDB" id="A0A444UXS0"/>
<dbReference type="EMBL" id="SCEB01005402">
    <property type="protein sequence ID" value="RXM92947.1"/>
    <property type="molecule type" value="Genomic_DNA"/>
</dbReference>
<proteinExistence type="predicted"/>
<feature type="signal peptide" evidence="2">
    <location>
        <begin position="1"/>
        <end position="20"/>
    </location>
</feature>
<evidence type="ECO:0000313" key="3">
    <source>
        <dbReference type="EMBL" id="RXM92947.1"/>
    </source>
</evidence>
<sequence length="177" mass="18892">MNPMTAAALVLAVAAHACRCSRSEEGPTALNTSPNLDQSWPTEEENPGHSNPGHSSHVMPVIEPQLWELDQGTLVALDPPSPAARVSLSWAAWDTLSLVTGEQRYLAVATGSLVAFVGSLSGVAHDTVLLATEGWRSLHSTCGGRILLTENPQLPPEISTPQQPMRECPAQPQRAFE</sequence>
<feature type="chain" id="PRO_5019360545" evidence="2">
    <location>
        <begin position="21"/>
        <end position="177"/>
    </location>
</feature>
<gene>
    <name evidence="3" type="ORF">EOD39_19598</name>
</gene>
<comment type="caution">
    <text evidence="3">The sequence shown here is derived from an EMBL/GenBank/DDBJ whole genome shotgun (WGS) entry which is preliminary data.</text>
</comment>
<evidence type="ECO:0000256" key="1">
    <source>
        <dbReference type="SAM" id="MobiDB-lite"/>
    </source>
</evidence>
<feature type="region of interest" description="Disordered" evidence="1">
    <location>
        <begin position="152"/>
        <end position="177"/>
    </location>
</feature>
<keyword evidence="4" id="KW-1185">Reference proteome</keyword>
<name>A0A444UXS0_ACIRT</name>
<evidence type="ECO:0000313" key="4">
    <source>
        <dbReference type="Proteomes" id="UP000289886"/>
    </source>
</evidence>
<keyword evidence="2" id="KW-0732">Signal</keyword>
<evidence type="ECO:0000256" key="2">
    <source>
        <dbReference type="SAM" id="SignalP"/>
    </source>
</evidence>
<feature type="region of interest" description="Disordered" evidence="1">
    <location>
        <begin position="24"/>
        <end position="57"/>
    </location>
</feature>
<feature type="compositionally biased region" description="Polar residues" evidence="1">
    <location>
        <begin position="29"/>
        <end position="41"/>
    </location>
</feature>
<protein>
    <submittedName>
        <fullName evidence="3">Uncharacterized protein</fullName>
    </submittedName>
</protein>